<comment type="caution">
    <text evidence="3">The sequence shown here is derived from an EMBL/GenBank/DDBJ whole genome shotgun (WGS) entry which is preliminary data.</text>
</comment>
<proteinExistence type="inferred from homology"/>
<dbReference type="OrthoDB" id="25818at2759"/>
<dbReference type="Proteomes" id="UP000070089">
    <property type="component" value="Unassembled WGS sequence"/>
</dbReference>
<keyword evidence="3" id="KW-0687">Ribonucleoprotein</keyword>
<dbReference type="PANTHER" id="PTHR23416:SF23">
    <property type="entry name" value="ACETYLTRANSFERASE C18B11.09C-RELATED"/>
    <property type="match status" value="1"/>
</dbReference>
<dbReference type="Gene3D" id="2.160.10.10">
    <property type="entry name" value="Hexapeptide repeat proteins"/>
    <property type="match status" value="1"/>
</dbReference>
<gene>
    <name evidence="3" type="ORF">QR46_4975</name>
</gene>
<comment type="similarity">
    <text evidence="1">Belongs to the transferase hexapeptide repeat family.</text>
</comment>
<dbReference type="PROSITE" id="PS00101">
    <property type="entry name" value="HEXAPEP_TRANSFERASES"/>
    <property type="match status" value="1"/>
</dbReference>
<evidence type="ECO:0000256" key="2">
    <source>
        <dbReference type="ARBA" id="ARBA00022679"/>
    </source>
</evidence>
<dbReference type="InterPro" id="IPR011004">
    <property type="entry name" value="Trimer_LpxA-like_sf"/>
</dbReference>
<dbReference type="EMBL" id="JXTI01000405">
    <property type="protein sequence ID" value="KWX11072.1"/>
    <property type="molecule type" value="Genomic_DNA"/>
</dbReference>
<evidence type="ECO:0000313" key="3">
    <source>
        <dbReference type="EMBL" id="KWX11072.1"/>
    </source>
</evidence>
<dbReference type="AlphaFoldDB" id="A0A132NMR4"/>
<keyword evidence="3" id="KW-0689">Ribosomal protein</keyword>
<protein>
    <submittedName>
        <fullName evidence="3">LSU ribosomal protein L3P</fullName>
    </submittedName>
</protein>
<keyword evidence="2" id="KW-0808">Transferase</keyword>
<dbReference type="VEuPathDB" id="GiardiaDB:QR46_4975"/>
<accession>A0A132NMR4</accession>
<dbReference type="PANTHER" id="PTHR23416">
    <property type="entry name" value="SIALIC ACID SYNTHASE-RELATED"/>
    <property type="match status" value="1"/>
</dbReference>
<name>A0A132NMR4_GIAIN</name>
<sequence length="190" mass="20559">MDRRETLELLDRGDPIVAGSPFYNHMCEACQRAMQITAELNTGYHSPEEVRELFSKLTCRPVDESFRLFPPLYTEYGQNIKVGRNVFINACCCFQDQGGVTIGDGSFIGHKVVFATLNHDLCPSKRSTLHPKPITLGANVWVGASATILPGVTIGDGAVVAAGAVVTRDVAPNTVVAGVPARKVREVTDE</sequence>
<dbReference type="GO" id="GO:0008374">
    <property type="term" value="F:O-acyltransferase activity"/>
    <property type="evidence" value="ECO:0007669"/>
    <property type="project" value="TreeGrafter"/>
</dbReference>
<dbReference type="InterPro" id="IPR018357">
    <property type="entry name" value="Hexapep_transf_CS"/>
</dbReference>
<dbReference type="InterPro" id="IPR051159">
    <property type="entry name" value="Hexapeptide_acetyltransf"/>
</dbReference>
<reference evidence="3 4" key="1">
    <citation type="journal article" date="2015" name="Mol. Biochem. Parasitol.">
        <title>Identification of polymorphic genes for use in assemblage B genotyping assays through comparative genomics of multiple assemblage B Giardia duodenalis isolates.</title>
        <authorList>
            <person name="Wielinga C."/>
            <person name="Thompson R.C."/>
            <person name="Monis P."/>
            <person name="Ryan U."/>
        </authorList>
    </citation>
    <scope>NUCLEOTIDE SEQUENCE [LARGE SCALE GENOMIC DNA]</scope>
    <source>
        <strain evidence="3 4">BAH15c1</strain>
    </source>
</reference>
<evidence type="ECO:0000256" key="1">
    <source>
        <dbReference type="ARBA" id="ARBA00007274"/>
    </source>
</evidence>
<dbReference type="Pfam" id="PF00132">
    <property type="entry name" value="Hexapep"/>
    <property type="match status" value="1"/>
</dbReference>
<organism evidence="3 4">
    <name type="scientific">Giardia duodenalis assemblage B</name>
    <dbReference type="NCBI Taxonomy" id="1394984"/>
    <lineage>
        <taxon>Eukaryota</taxon>
        <taxon>Metamonada</taxon>
        <taxon>Diplomonadida</taxon>
        <taxon>Hexamitidae</taxon>
        <taxon>Giardiinae</taxon>
        <taxon>Giardia</taxon>
    </lineage>
</organism>
<dbReference type="GO" id="GO:0005840">
    <property type="term" value="C:ribosome"/>
    <property type="evidence" value="ECO:0007669"/>
    <property type="project" value="UniProtKB-KW"/>
</dbReference>
<dbReference type="InterPro" id="IPR001451">
    <property type="entry name" value="Hexapep"/>
</dbReference>
<evidence type="ECO:0000313" key="4">
    <source>
        <dbReference type="Proteomes" id="UP000070089"/>
    </source>
</evidence>
<dbReference type="SUPFAM" id="SSF51161">
    <property type="entry name" value="Trimeric LpxA-like enzymes"/>
    <property type="match status" value="1"/>
</dbReference>